<feature type="domain" description="F-box" evidence="6">
    <location>
        <begin position="954"/>
        <end position="999"/>
    </location>
</feature>
<feature type="compositionally biased region" description="Basic residues" evidence="5">
    <location>
        <begin position="314"/>
        <end position="324"/>
    </location>
</feature>
<gene>
    <name evidence="7" type="ORF">HK100_007717</name>
</gene>
<comment type="caution">
    <text evidence="7">The sequence shown here is derived from an EMBL/GenBank/DDBJ whole genome shotgun (WGS) entry which is preliminary data.</text>
</comment>
<dbReference type="Pfam" id="PF00646">
    <property type="entry name" value="F-box"/>
    <property type="match status" value="1"/>
</dbReference>
<dbReference type="EMBL" id="JADGJH010000366">
    <property type="protein sequence ID" value="KAJ3130678.1"/>
    <property type="molecule type" value="Genomic_DNA"/>
</dbReference>
<reference evidence="7" key="1">
    <citation type="submission" date="2020-05" db="EMBL/GenBank/DDBJ databases">
        <title>Phylogenomic resolution of chytrid fungi.</title>
        <authorList>
            <person name="Stajich J.E."/>
            <person name="Amses K."/>
            <person name="Simmons R."/>
            <person name="Seto K."/>
            <person name="Myers J."/>
            <person name="Bonds A."/>
            <person name="Quandt C.A."/>
            <person name="Barry K."/>
            <person name="Liu P."/>
            <person name="Grigoriev I."/>
            <person name="Longcore J.E."/>
            <person name="James T.Y."/>
        </authorList>
    </citation>
    <scope>NUCLEOTIDE SEQUENCE</scope>
    <source>
        <strain evidence="7">JEL0513</strain>
    </source>
</reference>
<keyword evidence="4" id="KW-0677">Repeat</keyword>
<feature type="compositionally biased region" description="Polar residues" evidence="5">
    <location>
        <begin position="1"/>
        <end position="17"/>
    </location>
</feature>
<dbReference type="Gene3D" id="3.80.10.10">
    <property type="entry name" value="Ribonuclease Inhibitor"/>
    <property type="match status" value="1"/>
</dbReference>
<comment type="similarity">
    <text evidence="1">Belongs to the MNN1/MNT family.</text>
</comment>
<dbReference type="InterPro" id="IPR053038">
    <property type="entry name" value="RLP_Defense"/>
</dbReference>
<evidence type="ECO:0000256" key="2">
    <source>
        <dbReference type="ARBA" id="ARBA00022614"/>
    </source>
</evidence>
<dbReference type="PANTHER" id="PTHR48064:SF6">
    <property type="entry name" value="RECEPTOR-LIKE PROTEIN KINASE 2"/>
    <property type="match status" value="1"/>
</dbReference>
<evidence type="ECO:0000259" key="6">
    <source>
        <dbReference type="PROSITE" id="PS50181"/>
    </source>
</evidence>
<name>A0AAD5XIL7_9FUNG</name>
<dbReference type="Pfam" id="PF11051">
    <property type="entry name" value="Mannosyl_trans3"/>
    <property type="match status" value="1"/>
</dbReference>
<dbReference type="GO" id="GO:0016757">
    <property type="term" value="F:glycosyltransferase activity"/>
    <property type="evidence" value="ECO:0007669"/>
    <property type="project" value="InterPro"/>
</dbReference>
<evidence type="ECO:0000256" key="5">
    <source>
        <dbReference type="SAM" id="MobiDB-lite"/>
    </source>
</evidence>
<accession>A0AAD5XIL7</accession>
<dbReference type="SUPFAM" id="SSF52058">
    <property type="entry name" value="L domain-like"/>
    <property type="match status" value="1"/>
</dbReference>
<feature type="region of interest" description="Disordered" evidence="5">
    <location>
        <begin position="299"/>
        <end position="361"/>
    </location>
</feature>
<evidence type="ECO:0000256" key="4">
    <source>
        <dbReference type="ARBA" id="ARBA00022737"/>
    </source>
</evidence>
<dbReference type="Proteomes" id="UP001211907">
    <property type="component" value="Unassembled WGS sequence"/>
</dbReference>
<dbReference type="InterPro" id="IPR001810">
    <property type="entry name" value="F-box_dom"/>
</dbReference>
<organism evidence="7 8">
    <name type="scientific">Physocladia obscura</name>
    <dbReference type="NCBI Taxonomy" id="109957"/>
    <lineage>
        <taxon>Eukaryota</taxon>
        <taxon>Fungi</taxon>
        <taxon>Fungi incertae sedis</taxon>
        <taxon>Chytridiomycota</taxon>
        <taxon>Chytridiomycota incertae sedis</taxon>
        <taxon>Chytridiomycetes</taxon>
        <taxon>Chytridiales</taxon>
        <taxon>Chytriomycetaceae</taxon>
        <taxon>Physocladia</taxon>
    </lineage>
</organism>
<dbReference type="PANTHER" id="PTHR48064">
    <property type="entry name" value="OS01G0750400 PROTEIN"/>
    <property type="match status" value="1"/>
</dbReference>
<dbReference type="InterPro" id="IPR032675">
    <property type="entry name" value="LRR_dom_sf"/>
</dbReference>
<evidence type="ECO:0000256" key="1">
    <source>
        <dbReference type="ARBA" id="ARBA00009105"/>
    </source>
</evidence>
<proteinExistence type="inferred from homology"/>
<keyword evidence="3" id="KW-0808">Transferase</keyword>
<evidence type="ECO:0000256" key="3">
    <source>
        <dbReference type="ARBA" id="ARBA00022679"/>
    </source>
</evidence>
<dbReference type="InterPro" id="IPR036047">
    <property type="entry name" value="F-box-like_dom_sf"/>
</dbReference>
<dbReference type="Pfam" id="PF00560">
    <property type="entry name" value="LRR_1"/>
    <property type="match status" value="1"/>
</dbReference>
<feature type="compositionally biased region" description="Low complexity" evidence="5">
    <location>
        <begin position="325"/>
        <end position="348"/>
    </location>
</feature>
<dbReference type="SUPFAM" id="SSF81383">
    <property type="entry name" value="F-box domain"/>
    <property type="match status" value="1"/>
</dbReference>
<feature type="region of interest" description="Disordered" evidence="5">
    <location>
        <begin position="1"/>
        <end position="117"/>
    </location>
</feature>
<evidence type="ECO:0000313" key="7">
    <source>
        <dbReference type="EMBL" id="KAJ3130678.1"/>
    </source>
</evidence>
<feature type="region of interest" description="Disordered" evidence="5">
    <location>
        <begin position="411"/>
        <end position="457"/>
    </location>
</feature>
<dbReference type="InterPro" id="IPR022751">
    <property type="entry name" value="Alpha_mannosyltransferase"/>
</dbReference>
<dbReference type="Pfam" id="PF13855">
    <property type="entry name" value="LRR_8"/>
    <property type="match status" value="2"/>
</dbReference>
<dbReference type="InterPro" id="IPR001611">
    <property type="entry name" value="Leu-rich_rpt"/>
</dbReference>
<protein>
    <recommendedName>
        <fullName evidence="6">F-box domain-containing protein</fullName>
    </recommendedName>
</protein>
<dbReference type="FunFam" id="3.80.10.10:FF:000041">
    <property type="entry name" value="LRR receptor-like serine/threonine-protein kinase ERECTA"/>
    <property type="match status" value="2"/>
</dbReference>
<dbReference type="PROSITE" id="PS50181">
    <property type="entry name" value="FBOX"/>
    <property type="match status" value="1"/>
</dbReference>
<feature type="non-terminal residue" evidence="7">
    <location>
        <position position="2137"/>
    </location>
</feature>
<sequence length="2137" mass="237709">MPSKAQTRSGNKGSQYRASKADRESDIAVIDSDIEQKEEEYERPHTPAAHLVTSERRVPSGGGSWIKQPPSPTLDYAYQQHHSYSHAGRTRSTTRSRSQSRGAWRSHECAEDEQDVDDYDDGGSMLAGVGVGVHVDMDMEAGADMHGCDAWMSVQPSALASAARVGVDDARAGLGLRARWDSDDDDDDDGDSHLAAPDRLLNRSNYHYNYNSQHCSLFDTGPLSERDLDPVPTLPDSRSDDAFVHTPSEGYIIPRIHNRPSYSDELPVHVWDQTSSRPSMSINSCRTDDVLSSIPSASLMSSTKSKPLSATIRKTQKKKKKRTRSVVSSTEAAASNNLNTSGSSTNSKLKTKTAKGNSSSRGCCTRIGWFFSLSLILIFFSLALRRGISLTQSKRHYQQCIHYSRAQNNNKNVKFQQSPPSASSLSSSSSSLFQDTPSLPVQPSSSPSSKNNKIPPLSKQLVLTNPITPYKHLLDKTSPHLHDLIRSLQSLPTGLHLSLSAHTSLALATVIESLATARFVNNRHYSPSAAASEYDNDDDGDEDGAAAIFDATRVAGSLRDLSGALNAAADGIVGVRSEGFFSVRGVVRVWGVGVERLEGFLEYGGDDAGSGIGGRRRRRGIDGRVFGIGKKEIDGYDDDEYGDYDDDNDGGGTDGGGGGESFMCCGGNGASSCGSGTDVGLSGFDFYLGLIRAAIERLIVGFGFNRGGGGTAENFENQQRRESRVAKQQREWRKNVQQLSVKMLDVLEETDGLLQALETSIFYMLERTSIVHAIWQGANGVAHRERQKILSIAQDLRSDLEVLKSQQQQQQQNPQSGEWIRILTQWMLHNTTSSNTMNNNNNHHEQAKATERMLRRVEDDMDMLGKVVSSLKDIAPGVIEISHHVKEMRVGVQKFRGDLKAAELLSEGSSWAGWRTVAREGEKDVETMRVREMKQASKTQAVRRSKRLINRKINAFSERLPFELMERILELIPFPGVCKLRLVSKIFDTIINTDRFARLNLSRIIDPNIVSEAQSAVWDNLFLFDASPPNFQQAYVRLFYANVTEIGWTRKVIRKLSPAIGLAKSLTSLLISNSLSQETTSWRFPEEMGHLVNLRELNLIDCGVTGPIPDSLCGLSKLQVFHLCRNETQAPIPTRMGTMTELQELALHGSRLTGTIPVSICSLINVKLLDLCNNQLTGRLPDALGDLMNLESLNLSRNQLAGLISAVTTPKLSRLRELRLNQNHFSGPISSDFGAMLNLVDVDLSANRLSGAIPETVTRLNRLEYLNLSVNCLTGCIPESIGLLASLHVLHLQENKLGGRIPESTRFMLEFLSYAKKKKEKQTKKTIANIGDSISMVSARILRTRILAVGVILVAGLNFVHVLHNMATASITLKTETQTILQMQPIRILYHNRHSGCHNNLAAIIDKLNENHHIISLSELNPELFYPAGDQSSYGMEVTRAQRLHASGFVRLVCNAADILVLGDTLPDARPFLQSLVLENEADRCAAKIDAENYHELIWNLTVLRPPRNLYWVVNNPFEPFDLAYQALAVPPKLRTLRPIGFSDLPARKLENHDIQTVATLDTNTKVFTLMDALGIKFKVLGAQYGGPKTLARYKAFVEFPYQVSTIKLYENLRRDFLVILLIRLSRAGDSWPQFMDYYHPSFKESIIYFKSFDHLKELLSSNNTEFRTLSSKIRRSGPKTYQKIADESVQGWYNLISEMEFNLPHRSLSLTSNRSTIVDFSPPIIPPISISPNQTYHFAYQQLAEWKVNHKLEISAAFHKASLGIIDLEFTTLADQEDINKPGNEWQFWKPASAFRDIDQNLILLQKNHTANILIDGAILKKFITALPGDHVRISPVNYMALTGLMRSFHIVDAGFLNGTQFEYLKGRVPQVGKVAYQWAFSGRVRDIAWDGIVMVVATGKEDEAVAVLEQIRTRWNCVLPAEIFPEDDELEQSSFVRIKNVSFGDFGIFKGVKEEVSGSHRKPFAILASSFKRVIFIDSNVILLQTPEKLLQKSAFLEAGALFFRAQKSEPTSGQSRWIRWFMKYTTSNYANTHNNRFLNETSSHEMDENIMVFDKTRTSVVHGLLATSHLNLPAVRNAGLDSRYKDSKFWIAFDILGAPYQMIGSTGVGIVGTCNDGDGSCFGLPAFVDEEGHL</sequence>
<feature type="region of interest" description="Disordered" evidence="5">
    <location>
        <begin position="221"/>
        <end position="244"/>
    </location>
</feature>
<keyword evidence="8" id="KW-1185">Reference proteome</keyword>
<feature type="compositionally biased region" description="Low complexity" evidence="5">
    <location>
        <begin position="416"/>
        <end position="457"/>
    </location>
</feature>
<keyword evidence="2" id="KW-0433">Leucine-rich repeat</keyword>
<evidence type="ECO:0000313" key="8">
    <source>
        <dbReference type="Proteomes" id="UP001211907"/>
    </source>
</evidence>